<keyword evidence="1 2" id="KW-0833">Ubl conjugation pathway</keyword>
<gene>
    <name evidence="5" type="ORF">PGLA1383_LOCUS36152</name>
</gene>
<protein>
    <recommendedName>
        <fullName evidence="4">HECT domain-containing protein</fullName>
    </recommendedName>
</protein>
<reference evidence="5" key="1">
    <citation type="submission" date="2021-02" db="EMBL/GenBank/DDBJ databases">
        <authorList>
            <person name="Dougan E. K."/>
            <person name="Rhodes N."/>
            <person name="Thang M."/>
            <person name="Chan C."/>
        </authorList>
    </citation>
    <scope>NUCLEOTIDE SEQUENCE</scope>
</reference>
<comment type="caution">
    <text evidence="2">Lacks conserved residue(s) required for the propagation of feature annotation.</text>
</comment>
<evidence type="ECO:0000256" key="3">
    <source>
        <dbReference type="SAM" id="MobiDB-lite"/>
    </source>
</evidence>
<dbReference type="PANTHER" id="PTHR46654:SF1">
    <property type="entry name" value="E3 UBIQUITIN-PROTEIN LIGASE HECTD3"/>
    <property type="match status" value="1"/>
</dbReference>
<feature type="region of interest" description="Disordered" evidence="3">
    <location>
        <begin position="428"/>
        <end position="468"/>
    </location>
</feature>
<dbReference type="Pfam" id="PF00632">
    <property type="entry name" value="HECT"/>
    <property type="match status" value="1"/>
</dbReference>
<sequence length="1238" mass="132807">MSMLHPRFNGQARPLRPWRPPPGAHSLQEAFASLGPAAYGSLIEPVSAGYSAMRSQELPRTPRGSFGLRPTPPLPHFSGSTAGAAPMPSESDFLVARGAPSRASGFFPEACHDDICVQTGWAALPQLGSGRAVGGGSGPCGHRSVPIRASSANPHAWQTASADIAELNDIIELANQVQEQLLASKLEGAPGGGGAAPELRPQPRGAQSPLGSGCGAAMRRPNGFDDPEPPKLMEPVAGTSSCSSGPALRSSSVPAHGSRFLGAEGAHRWTSVAPTSSTMCWSGGPLGPMAVSVAALPYAACTDCYSVLSTSPPLPPASEEVDARLAALEARQYGASASEVPCNLRHDSQELLQSARRLALEADVDRLRRELSDARADRARLLQVEASEATAAEAAAEVSNAEAARSLREAQSEADGLKAALRRKQSELDAHLEREKGETQRQRSEAQELRAARDAALHAREEPAAQASAPVHNCHVGLGENIPREGPCAWLFGRIMCSRSTDGLSAQRSFLNANSPTLLHLVGVQSTCRTTGAAFPGGMADGHLRCTLRPRAGDLLPSFDAKVASLPRCSGVELSSSGCSVLPACLHVLLNASLGKLQLFRQLIDGGWDADLDLSLLMAPEVNEELAVDLKTTPYPPCCVYLERLDAMTDAKLGLPGAPVKLHTWQQIMDGIGKASAAGVTDTRTLQPPGVERKPSKAPGSQSKIQPSLSRWFSASDKSQAAEKAAEEKGKVERLVAEVEQVISRCNLRELSRRHKLEQVLSWGVASGKGIEVLEPPFRSELKAPRIEALREELLQVASGSVEQGASGLEGAKKQAAELLLSSVSASSSAPSAVQRCCLRLSEELLQLAGEGRSENAAASAVLEDSIDRMFCATVSGMLYFRFLVILELNWSVKEDLLPFIDLAAPSSSPYGKLLSYLKPRLLGHLKYAQFQQILQRTKYEGSAPGIILNRKAAMTARERGKVDWEFRRSLTGQFMSELRKHSGSPKLFRRPWLSRFVKVQFKGEGGEDAGGLYREALDAVTNELHSKLLPLFVPCPNAVAEVGENRDGWVLNPRANSLECVRALEFVGQLIGLALRTGDLLPFSLAPFTWKGIVGDERKREDVRAIDIFAEKHLAMLSKPEVLGEEMLSSIVGQFAYPDVTGEEIELMEGGRDISVTAETAPKFARLLLNNRLTFDHLQMQALNLTMLDCRPHAQSPPKMSFVDGGPAEALELARPAGADLWSQGGRRRMPQAPHHV</sequence>
<organism evidence="5 6">
    <name type="scientific">Polarella glacialis</name>
    <name type="common">Dinoflagellate</name>
    <dbReference type="NCBI Taxonomy" id="89957"/>
    <lineage>
        <taxon>Eukaryota</taxon>
        <taxon>Sar</taxon>
        <taxon>Alveolata</taxon>
        <taxon>Dinophyceae</taxon>
        <taxon>Suessiales</taxon>
        <taxon>Suessiaceae</taxon>
        <taxon>Polarella</taxon>
    </lineage>
</organism>
<dbReference type="OrthoDB" id="338911at2759"/>
<evidence type="ECO:0000256" key="2">
    <source>
        <dbReference type="PROSITE-ProRule" id="PRU00104"/>
    </source>
</evidence>
<evidence type="ECO:0000256" key="1">
    <source>
        <dbReference type="ARBA" id="ARBA00022786"/>
    </source>
</evidence>
<dbReference type="InterPro" id="IPR000569">
    <property type="entry name" value="HECT_dom"/>
</dbReference>
<dbReference type="PROSITE" id="PS50237">
    <property type="entry name" value="HECT"/>
    <property type="match status" value="1"/>
</dbReference>
<name>A0A813G2G4_POLGL</name>
<dbReference type="AlphaFoldDB" id="A0A813G2G4"/>
<dbReference type="PANTHER" id="PTHR46654">
    <property type="entry name" value="E3 UBIQUITIN-PROTEIN LIGASE HECTD3"/>
    <property type="match status" value="1"/>
</dbReference>
<dbReference type="SUPFAM" id="SSF56204">
    <property type="entry name" value="Hect, E3 ligase catalytic domain"/>
    <property type="match status" value="1"/>
</dbReference>
<comment type="caution">
    <text evidence="5">The sequence shown here is derived from an EMBL/GenBank/DDBJ whole genome shotgun (WGS) entry which is preliminary data.</text>
</comment>
<feature type="compositionally biased region" description="Basic and acidic residues" evidence="3">
    <location>
        <begin position="428"/>
        <end position="463"/>
    </location>
</feature>
<evidence type="ECO:0000313" key="6">
    <source>
        <dbReference type="Proteomes" id="UP000654075"/>
    </source>
</evidence>
<evidence type="ECO:0000259" key="4">
    <source>
        <dbReference type="PROSITE" id="PS50237"/>
    </source>
</evidence>
<dbReference type="EMBL" id="CAJNNV010026577">
    <property type="protein sequence ID" value="CAE8618535.1"/>
    <property type="molecule type" value="Genomic_DNA"/>
</dbReference>
<accession>A0A813G2G4</accession>
<dbReference type="GO" id="GO:0004842">
    <property type="term" value="F:ubiquitin-protein transferase activity"/>
    <property type="evidence" value="ECO:0007669"/>
    <property type="project" value="InterPro"/>
</dbReference>
<proteinExistence type="predicted"/>
<dbReference type="InterPro" id="IPR035983">
    <property type="entry name" value="Hect_E3_ubiquitin_ligase"/>
</dbReference>
<keyword evidence="6" id="KW-1185">Reference proteome</keyword>
<dbReference type="Proteomes" id="UP000654075">
    <property type="component" value="Unassembled WGS sequence"/>
</dbReference>
<feature type="region of interest" description="Disordered" evidence="3">
    <location>
        <begin position="186"/>
        <end position="230"/>
    </location>
</feature>
<dbReference type="InterPro" id="IPR042469">
    <property type="entry name" value="HECTD3"/>
</dbReference>
<feature type="compositionally biased region" description="Polar residues" evidence="3">
    <location>
        <begin position="699"/>
        <end position="709"/>
    </location>
</feature>
<feature type="domain" description="HECT" evidence="4">
    <location>
        <begin position="985"/>
        <end position="1174"/>
    </location>
</feature>
<feature type="region of interest" description="Disordered" evidence="3">
    <location>
        <begin position="679"/>
        <end position="709"/>
    </location>
</feature>
<dbReference type="Gene3D" id="3.90.1750.10">
    <property type="entry name" value="Hect, E3 ligase catalytic domains"/>
    <property type="match status" value="1"/>
</dbReference>
<feature type="region of interest" description="Disordered" evidence="3">
    <location>
        <begin position="1"/>
        <end position="24"/>
    </location>
</feature>
<feature type="region of interest" description="Disordered" evidence="3">
    <location>
        <begin position="54"/>
        <end position="86"/>
    </location>
</feature>
<evidence type="ECO:0000313" key="5">
    <source>
        <dbReference type="EMBL" id="CAE8618535.1"/>
    </source>
</evidence>